<proteinExistence type="predicted"/>
<organism evidence="9 10">
    <name type="scientific">Neoarthrinium moseri</name>
    <dbReference type="NCBI Taxonomy" id="1658444"/>
    <lineage>
        <taxon>Eukaryota</taxon>
        <taxon>Fungi</taxon>
        <taxon>Dikarya</taxon>
        <taxon>Ascomycota</taxon>
        <taxon>Pezizomycotina</taxon>
        <taxon>Sordariomycetes</taxon>
        <taxon>Xylariomycetidae</taxon>
        <taxon>Amphisphaeriales</taxon>
        <taxon>Apiosporaceae</taxon>
        <taxon>Neoarthrinium</taxon>
    </lineage>
</organism>
<evidence type="ECO:0000256" key="2">
    <source>
        <dbReference type="ARBA" id="ARBA00022833"/>
    </source>
</evidence>
<dbReference type="InterPro" id="IPR007219">
    <property type="entry name" value="XnlR_reg_dom"/>
</dbReference>
<dbReference type="CDD" id="cd12148">
    <property type="entry name" value="fungal_TF_MHR"/>
    <property type="match status" value="1"/>
</dbReference>
<dbReference type="AlphaFoldDB" id="A0A9P9WAB1"/>
<sequence>MERAHSMLRADQPDTEMAPRQRRRPVLSCRECRRRKIKCDHNNPCAGCVQYKRRCTYQRSIDELNKRASGLSAQSPPLSPAPSQLNPPGRREPADITPCTSGDEHSYGLSSTHYATASLHALPLSSAAVSIDRQLVTEQAHNVPSVASISGGHDRVPWNRLPSQPVREHSAAAGPYDHLHRSQSLAGSAESVSRGSRSSTLQAPSRIINENGNYSQQSSVVTQEWQVVLNKTRDLGKNRTTGTAPELSSIISCYGEITGKDSGNVSFQQPEVAQLITQAAGFLGQCKNAAKGIKIGRPTRGLQPADIGLALPPRQTADAMVKLYFTAFESTHRILHTPSFWTEYRIFWEQPESTPLALRLKVLLAVSIGSSLYDHGAEDAALSNIEVVHHRIYDAEIWLAGPLEKDRLSIAGLQIYCLTILARQIFSIGGDTIWASMGSLIHTAMQLGLHRDPQHLPPMSSLQAELRRRLWATILDFVVQSALDSRMPPRISVDEFDTGPPLNVNDDEIDESIVMAQSHSTDTFTATSVQICLFESLPVRLSIVQALSNLQRELTYDHALHLSSQLTDAIQTSHYWMERTSGATLFHKNMLDYLIRRFMIPLHYSFSNQTRENRLYYYSLKLSVDAGIALISPEGSDAGPDAHFSKLMAMGGGLFREGIRSAMSAVTLNLLVLAQEQHLEGTMRRNFQSREVMKQAVKDLVKLSEERIRSGETNVKSHMFLKMILAQVGALENGKPVELEVARAARDSLEFCLGLLKTRAAHIDTGSPFEADLMVAGMDMGQGLGSIGLDLYWESVISDMGF</sequence>
<comment type="caution">
    <text evidence="9">The sequence shown here is derived from an EMBL/GenBank/DDBJ whole genome shotgun (WGS) entry which is preliminary data.</text>
</comment>
<accession>A0A9P9WAB1</accession>
<evidence type="ECO:0000256" key="4">
    <source>
        <dbReference type="ARBA" id="ARBA00023125"/>
    </source>
</evidence>
<feature type="compositionally biased region" description="Low complexity" evidence="7">
    <location>
        <begin position="186"/>
        <end position="199"/>
    </location>
</feature>
<keyword evidence="4" id="KW-0238">DNA-binding</keyword>
<evidence type="ECO:0000256" key="3">
    <source>
        <dbReference type="ARBA" id="ARBA00023015"/>
    </source>
</evidence>
<feature type="region of interest" description="Disordered" evidence="7">
    <location>
        <begin position="68"/>
        <end position="105"/>
    </location>
</feature>
<dbReference type="Proteomes" id="UP000829685">
    <property type="component" value="Unassembled WGS sequence"/>
</dbReference>
<name>A0A9P9WAB1_9PEZI</name>
<dbReference type="PANTHER" id="PTHR31944:SF129">
    <property type="entry name" value="ASPYRIDONES CLUSTER REGULATOR APDR-RELATED"/>
    <property type="match status" value="1"/>
</dbReference>
<dbReference type="GO" id="GO:0008270">
    <property type="term" value="F:zinc ion binding"/>
    <property type="evidence" value="ECO:0007669"/>
    <property type="project" value="InterPro"/>
</dbReference>
<evidence type="ECO:0000256" key="5">
    <source>
        <dbReference type="ARBA" id="ARBA00023163"/>
    </source>
</evidence>
<dbReference type="InterPro" id="IPR036864">
    <property type="entry name" value="Zn2-C6_fun-type_DNA-bd_sf"/>
</dbReference>
<evidence type="ECO:0000313" key="9">
    <source>
        <dbReference type="EMBL" id="KAI1853853.1"/>
    </source>
</evidence>
<dbReference type="PROSITE" id="PS50048">
    <property type="entry name" value="ZN2_CY6_FUNGAL_2"/>
    <property type="match status" value="1"/>
</dbReference>
<feature type="domain" description="Zn(2)-C6 fungal-type" evidence="8">
    <location>
        <begin position="28"/>
        <end position="57"/>
    </location>
</feature>
<dbReference type="EMBL" id="JAFIMR010000056">
    <property type="protein sequence ID" value="KAI1853853.1"/>
    <property type="molecule type" value="Genomic_DNA"/>
</dbReference>
<evidence type="ECO:0000259" key="8">
    <source>
        <dbReference type="PROSITE" id="PS50048"/>
    </source>
</evidence>
<keyword evidence="6" id="KW-0539">Nucleus</keyword>
<dbReference type="SMART" id="SM00066">
    <property type="entry name" value="GAL4"/>
    <property type="match status" value="1"/>
</dbReference>
<evidence type="ECO:0000313" key="10">
    <source>
        <dbReference type="Proteomes" id="UP000829685"/>
    </source>
</evidence>
<dbReference type="Pfam" id="PF00172">
    <property type="entry name" value="Zn_clus"/>
    <property type="match status" value="1"/>
</dbReference>
<dbReference type="GO" id="GO:0006351">
    <property type="term" value="P:DNA-templated transcription"/>
    <property type="evidence" value="ECO:0007669"/>
    <property type="project" value="InterPro"/>
</dbReference>
<feature type="region of interest" description="Disordered" evidence="7">
    <location>
        <begin position="167"/>
        <end position="214"/>
    </location>
</feature>
<dbReference type="PANTHER" id="PTHR31944">
    <property type="entry name" value="HEME-RESPONSIVE ZINC FINGER TRANSCRIPTION FACTOR HAP1"/>
    <property type="match status" value="1"/>
</dbReference>
<feature type="region of interest" description="Disordered" evidence="7">
    <location>
        <begin position="1"/>
        <end position="24"/>
    </location>
</feature>
<dbReference type="GO" id="GO:0001228">
    <property type="term" value="F:DNA-binding transcription activator activity, RNA polymerase II-specific"/>
    <property type="evidence" value="ECO:0007669"/>
    <property type="project" value="TreeGrafter"/>
</dbReference>
<protein>
    <recommendedName>
        <fullName evidence="8">Zn(2)-C6 fungal-type domain-containing protein</fullName>
    </recommendedName>
</protein>
<keyword evidence="5" id="KW-0804">Transcription</keyword>
<gene>
    <name evidence="9" type="ORF">JX265_012684</name>
</gene>
<keyword evidence="3" id="KW-0805">Transcription regulation</keyword>
<dbReference type="SMART" id="SM00906">
    <property type="entry name" value="Fungal_trans"/>
    <property type="match status" value="1"/>
</dbReference>
<dbReference type="Pfam" id="PF04082">
    <property type="entry name" value="Fungal_trans"/>
    <property type="match status" value="1"/>
</dbReference>
<dbReference type="GO" id="GO:0005634">
    <property type="term" value="C:nucleus"/>
    <property type="evidence" value="ECO:0007669"/>
    <property type="project" value="TreeGrafter"/>
</dbReference>
<dbReference type="SUPFAM" id="SSF57701">
    <property type="entry name" value="Zn2/Cys6 DNA-binding domain"/>
    <property type="match status" value="1"/>
</dbReference>
<evidence type="ECO:0000256" key="1">
    <source>
        <dbReference type="ARBA" id="ARBA00022723"/>
    </source>
</evidence>
<keyword evidence="2" id="KW-0862">Zinc</keyword>
<keyword evidence="1" id="KW-0479">Metal-binding</keyword>
<feature type="compositionally biased region" description="Polar residues" evidence="7">
    <location>
        <begin position="200"/>
        <end position="214"/>
    </location>
</feature>
<dbReference type="PROSITE" id="PS00463">
    <property type="entry name" value="ZN2_CY6_FUNGAL_1"/>
    <property type="match status" value="1"/>
</dbReference>
<dbReference type="Gene3D" id="4.10.240.10">
    <property type="entry name" value="Zn(2)-C6 fungal-type DNA-binding domain"/>
    <property type="match status" value="1"/>
</dbReference>
<dbReference type="InterPro" id="IPR051430">
    <property type="entry name" value="Fungal_TF_Env_Response"/>
</dbReference>
<dbReference type="GO" id="GO:0000978">
    <property type="term" value="F:RNA polymerase II cis-regulatory region sequence-specific DNA binding"/>
    <property type="evidence" value="ECO:0007669"/>
    <property type="project" value="TreeGrafter"/>
</dbReference>
<evidence type="ECO:0000256" key="7">
    <source>
        <dbReference type="SAM" id="MobiDB-lite"/>
    </source>
</evidence>
<dbReference type="OrthoDB" id="4337792at2759"/>
<feature type="compositionally biased region" description="Low complexity" evidence="7">
    <location>
        <begin position="68"/>
        <end position="88"/>
    </location>
</feature>
<reference evidence="9" key="1">
    <citation type="submission" date="2021-03" db="EMBL/GenBank/DDBJ databases">
        <title>Revisited historic fungal species revealed as producer of novel bioactive compounds through whole genome sequencing and comparative genomics.</title>
        <authorList>
            <person name="Vignolle G.A."/>
            <person name="Hochenegger N."/>
            <person name="Mach R.L."/>
            <person name="Mach-Aigner A.R."/>
            <person name="Javad Rahimi M."/>
            <person name="Salim K.A."/>
            <person name="Chan C.M."/>
            <person name="Lim L.B.L."/>
            <person name="Cai F."/>
            <person name="Druzhinina I.S."/>
            <person name="U'Ren J.M."/>
            <person name="Derntl C."/>
        </authorList>
    </citation>
    <scope>NUCLEOTIDE SEQUENCE</scope>
    <source>
        <strain evidence="9">TUCIM 5799</strain>
    </source>
</reference>
<dbReference type="CDD" id="cd00067">
    <property type="entry name" value="GAL4"/>
    <property type="match status" value="1"/>
</dbReference>
<keyword evidence="10" id="KW-1185">Reference proteome</keyword>
<evidence type="ECO:0000256" key="6">
    <source>
        <dbReference type="ARBA" id="ARBA00023242"/>
    </source>
</evidence>
<dbReference type="InterPro" id="IPR001138">
    <property type="entry name" value="Zn2Cys6_DnaBD"/>
</dbReference>